<reference evidence="3 4" key="1">
    <citation type="journal article" date="2011" name="Stand. Genomic Sci.">
        <title>Non-contiguous finished genome sequence of Bacteroides coprosuis type strain (PC139).</title>
        <authorList>
            <person name="Land M."/>
            <person name="Held B."/>
            <person name="Gronow S."/>
            <person name="Abt B."/>
            <person name="Lucas S."/>
            <person name="Del Rio T.G."/>
            <person name="Nolan M."/>
            <person name="Tice H."/>
            <person name="Cheng J.F."/>
            <person name="Pitluck S."/>
            <person name="Liolios K."/>
            <person name="Pagani I."/>
            <person name="Ivanova N."/>
            <person name="Mavromatis K."/>
            <person name="Mikhailova N."/>
            <person name="Pati A."/>
            <person name="Tapia R."/>
            <person name="Han C."/>
            <person name="Goodwin L."/>
            <person name="Chen A."/>
            <person name="Palaniappan K."/>
            <person name="Hauser L."/>
            <person name="Brambilla E.M."/>
            <person name="Rohde M."/>
            <person name="Goker M."/>
            <person name="Detter J.C."/>
            <person name="Woyke T."/>
            <person name="Bristow J."/>
            <person name="Eisen J.A."/>
            <person name="Markowitz V."/>
            <person name="Hugenholtz P."/>
            <person name="Kyrpides N.C."/>
            <person name="Klenk H.P."/>
            <person name="Lapidus A."/>
        </authorList>
    </citation>
    <scope>NUCLEOTIDE SEQUENCE [LARGE SCALE GENOMIC DNA]</scope>
    <source>
        <strain evidence="3 4">DSM 18011</strain>
    </source>
</reference>
<protein>
    <submittedName>
        <fullName evidence="3">Fe-S metabolism associated SufE</fullName>
    </submittedName>
</protein>
<dbReference type="InterPro" id="IPR003808">
    <property type="entry name" value="Fe-S_metab-assoc_dom"/>
</dbReference>
<sequence length="142" mass="16379">MTINELQEEVIEEFNSFDDWMDRYQLLIDLGNEQEELDPKYKTEQNLIEGCQSRVWLQADLVNGKIIFKAESDALIVKGIIALLIRVLSNHTPDEILSSDLHFIETIGLREHLSPTRSNGLLSMVKQMRIYALAYKAKQEAK</sequence>
<gene>
    <name evidence="3" type="ORF">Bcop_0483</name>
</gene>
<organism evidence="3 4">
    <name type="scientific">Bacteroides coprosuis DSM 18011</name>
    <dbReference type="NCBI Taxonomy" id="679937"/>
    <lineage>
        <taxon>Bacteria</taxon>
        <taxon>Pseudomonadati</taxon>
        <taxon>Bacteroidota</taxon>
        <taxon>Bacteroidia</taxon>
        <taxon>Bacteroidales</taxon>
        <taxon>Bacteroidaceae</taxon>
        <taxon>Bacteroides</taxon>
    </lineage>
</organism>
<dbReference type="OrthoDB" id="9799320at2"/>
<dbReference type="STRING" id="679937.Bcop_0483"/>
<dbReference type="Gene3D" id="3.90.1010.10">
    <property type="match status" value="1"/>
</dbReference>
<evidence type="ECO:0000259" key="2">
    <source>
        <dbReference type="Pfam" id="PF02657"/>
    </source>
</evidence>
<accession>F3ZRH6</accession>
<dbReference type="PANTHER" id="PTHR43597">
    <property type="entry name" value="SULFUR ACCEPTOR PROTEIN CSDE"/>
    <property type="match status" value="1"/>
</dbReference>
<feature type="domain" description="Fe-S metabolism associated" evidence="2">
    <location>
        <begin position="11"/>
        <end position="129"/>
    </location>
</feature>
<evidence type="ECO:0000313" key="3">
    <source>
        <dbReference type="EMBL" id="EGJ70701.1"/>
    </source>
</evidence>
<dbReference type="Pfam" id="PF02657">
    <property type="entry name" value="SufE"/>
    <property type="match status" value="1"/>
</dbReference>
<evidence type="ECO:0000256" key="1">
    <source>
        <dbReference type="ARBA" id="ARBA00010282"/>
    </source>
</evidence>
<proteinExistence type="inferred from homology"/>
<evidence type="ECO:0000313" key="4">
    <source>
        <dbReference type="Proteomes" id="UP000018439"/>
    </source>
</evidence>
<comment type="similarity">
    <text evidence="1">Belongs to the SufE family.</text>
</comment>
<dbReference type="HOGENOM" id="CLU_124502_0_0_10"/>
<dbReference type="PANTHER" id="PTHR43597:SF5">
    <property type="entry name" value="SUFE-LIKE PROTEIN 2, CHLOROPLASTIC"/>
    <property type="match status" value="1"/>
</dbReference>
<dbReference type="SUPFAM" id="SSF82649">
    <property type="entry name" value="SufE/NifU"/>
    <property type="match status" value="1"/>
</dbReference>
<dbReference type="EMBL" id="CM001167">
    <property type="protein sequence ID" value="EGJ70701.1"/>
    <property type="molecule type" value="Genomic_DNA"/>
</dbReference>
<dbReference type="Proteomes" id="UP000018439">
    <property type="component" value="Chromosome"/>
</dbReference>
<keyword evidence="4" id="KW-1185">Reference proteome</keyword>
<name>F3ZRH6_9BACE</name>
<dbReference type="AlphaFoldDB" id="F3ZRH6"/>
<dbReference type="eggNOG" id="COG2166">
    <property type="taxonomic scope" value="Bacteria"/>
</dbReference>